<keyword evidence="17" id="KW-1185">Reference proteome</keyword>
<keyword evidence="9 15" id="KW-0472">Membrane</keyword>
<feature type="compositionally biased region" description="Low complexity" evidence="14">
    <location>
        <begin position="308"/>
        <end position="317"/>
    </location>
</feature>
<feature type="compositionally biased region" description="Basic and acidic residues" evidence="14">
    <location>
        <begin position="329"/>
        <end position="338"/>
    </location>
</feature>
<evidence type="ECO:0000256" key="3">
    <source>
        <dbReference type="ARBA" id="ARBA00004269"/>
    </source>
</evidence>
<feature type="compositionally biased region" description="Polar residues" evidence="14">
    <location>
        <begin position="339"/>
        <end position="349"/>
    </location>
</feature>
<comment type="subcellular location">
    <subcellularLocation>
        <location evidence="2">Nucleus membrane</location>
        <topology evidence="2">Multi-pass membrane protein</topology>
    </subcellularLocation>
    <subcellularLocation>
        <location evidence="3">Rough endoplasmic reticulum membrane</location>
        <topology evidence="3">Multi-pass membrane protein</topology>
    </subcellularLocation>
</comment>
<feature type="transmembrane region" description="Helical" evidence="15">
    <location>
        <begin position="119"/>
        <end position="136"/>
    </location>
</feature>
<evidence type="ECO:0000256" key="6">
    <source>
        <dbReference type="ARBA" id="ARBA00022692"/>
    </source>
</evidence>
<feature type="transmembrane region" description="Helical" evidence="15">
    <location>
        <begin position="156"/>
        <end position="176"/>
    </location>
</feature>
<comment type="function">
    <text evidence="1">Plays a role in the regulation of neuronal activity.</text>
</comment>
<name>A0A8S1D8G0_9INSE</name>
<feature type="coiled-coil region" evidence="13">
    <location>
        <begin position="355"/>
        <end position="596"/>
    </location>
</feature>
<evidence type="ECO:0000256" key="15">
    <source>
        <dbReference type="SAM" id="Phobius"/>
    </source>
</evidence>
<feature type="compositionally biased region" description="Low complexity" evidence="14">
    <location>
        <begin position="627"/>
        <end position="639"/>
    </location>
</feature>
<dbReference type="PANTHER" id="PTHR47464">
    <property type="entry name" value="MACOILIN"/>
    <property type="match status" value="1"/>
</dbReference>
<keyword evidence="11" id="KW-0539">Nucleus</keyword>
<keyword evidence="8 15" id="KW-1133">Transmembrane helix</keyword>
<feature type="region of interest" description="Disordered" evidence="14">
    <location>
        <begin position="207"/>
        <end position="355"/>
    </location>
</feature>
<reference evidence="16 17" key="1">
    <citation type="submission" date="2020-04" db="EMBL/GenBank/DDBJ databases">
        <authorList>
            <person name="Alioto T."/>
            <person name="Alioto T."/>
            <person name="Gomez Garrido J."/>
        </authorList>
    </citation>
    <scope>NUCLEOTIDE SEQUENCE [LARGE SCALE GENOMIC DNA]</scope>
</reference>
<keyword evidence="6 15" id="KW-0812">Transmembrane</keyword>
<gene>
    <name evidence="16" type="ORF">CLODIP_2_CD04147</name>
</gene>
<evidence type="ECO:0000256" key="9">
    <source>
        <dbReference type="ARBA" id="ARBA00023136"/>
    </source>
</evidence>
<comment type="caution">
    <text evidence="16">The sequence shown here is derived from an EMBL/GenBank/DDBJ whole genome shotgun (WGS) entry which is preliminary data.</text>
</comment>
<feature type="compositionally biased region" description="Polar residues" evidence="14">
    <location>
        <begin position="641"/>
        <end position="655"/>
    </location>
</feature>
<dbReference type="PANTHER" id="PTHR47464:SF2">
    <property type="entry name" value="MACOILIN"/>
    <property type="match status" value="1"/>
</dbReference>
<evidence type="ECO:0000256" key="12">
    <source>
        <dbReference type="ARBA" id="ARBA00031129"/>
    </source>
</evidence>
<feature type="transmembrane region" description="Helical" evidence="15">
    <location>
        <begin position="69"/>
        <end position="86"/>
    </location>
</feature>
<proteinExistence type="predicted"/>
<dbReference type="GO" id="GO:0023041">
    <property type="term" value="P:neuronal signal transduction"/>
    <property type="evidence" value="ECO:0007669"/>
    <property type="project" value="InterPro"/>
</dbReference>
<keyword evidence="10" id="KW-0325">Glycoprotein</keyword>
<evidence type="ECO:0000256" key="5">
    <source>
        <dbReference type="ARBA" id="ARBA00022553"/>
    </source>
</evidence>
<evidence type="ECO:0000256" key="11">
    <source>
        <dbReference type="ARBA" id="ARBA00023242"/>
    </source>
</evidence>
<sequence length="655" mass="74077">MKRRNAECGKLRRPLKRNKITEGMYGSTLLYVKFLALWLLVILADFILEFRFEFLWPFWLLLRSVYDSFKYQGLAFSAFFICIALTSDMICFFFIPVHWLFFAASTYVWVQYVWHTEKGICLPTIMLWLLFVYVEAAVRFRDVRHIPFHLDLCRPFAAHCIGYPVVTVGFGFKSYVGYRMRQRKQREVSKENDFYLQLLQQALPVEQTPQPQVETACSEKSSKALENGSISNGSVHNHHHSTPASQQASVTKNNHRKSLDKGTSNSDEPKEKKHINGSITGDIDYMEKSSGSINDFDENEVDKDKSSKGSLKSNSAKWSQVKENSVNSQRERKNKANRESPTSETNSIPQKDEHSIRLEAEIKRLKADLHASKQSEQELKSQVSNLVSGEKSVKNTLSQLQADNDALQSKLHNLVTARQADKQNAAQLERRLAEERRCRGNAESQLQTERKAAKKAEEAATARAIAMAAAAAAAKGECTESCRARRRELESDVKHLRRELKSKEDRCASLEMELQMLRPYKESHTEIDRLCQALTNLKDKNMLLENSLSAETRIKLDLFSALGEAKRQLEISSSMLRAKEKEADELKLKITQVIAVADSFNPSALDMVSMSNSSKLMMGDHIMSLPTSSSSCTSNLDPNATAYTPKSGGITSTEA</sequence>
<evidence type="ECO:0000313" key="17">
    <source>
        <dbReference type="Proteomes" id="UP000494165"/>
    </source>
</evidence>
<feature type="region of interest" description="Disordered" evidence="14">
    <location>
        <begin position="627"/>
        <end position="655"/>
    </location>
</feature>
<evidence type="ECO:0000256" key="4">
    <source>
        <dbReference type="ARBA" id="ARBA00021882"/>
    </source>
</evidence>
<dbReference type="EMBL" id="CADEPI010000177">
    <property type="protein sequence ID" value="CAB3379014.1"/>
    <property type="molecule type" value="Genomic_DNA"/>
</dbReference>
<dbReference type="GO" id="GO:0031965">
    <property type="term" value="C:nuclear membrane"/>
    <property type="evidence" value="ECO:0007669"/>
    <property type="project" value="UniProtKB-SubCell"/>
</dbReference>
<keyword evidence="13" id="KW-0175">Coiled coil</keyword>
<evidence type="ECO:0000256" key="13">
    <source>
        <dbReference type="SAM" id="Coils"/>
    </source>
</evidence>
<evidence type="ECO:0000313" key="16">
    <source>
        <dbReference type="EMBL" id="CAB3379014.1"/>
    </source>
</evidence>
<feature type="compositionally biased region" description="Polar residues" evidence="14">
    <location>
        <begin position="207"/>
        <end position="219"/>
    </location>
</feature>
<evidence type="ECO:0000256" key="10">
    <source>
        <dbReference type="ARBA" id="ARBA00023180"/>
    </source>
</evidence>
<accession>A0A8S1D8G0</accession>
<evidence type="ECO:0000256" key="14">
    <source>
        <dbReference type="SAM" id="MobiDB-lite"/>
    </source>
</evidence>
<dbReference type="GO" id="GO:0030867">
    <property type="term" value="C:rough endoplasmic reticulum membrane"/>
    <property type="evidence" value="ECO:0007669"/>
    <property type="project" value="UniProtKB-SubCell"/>
</dbReference>
<dbReference type="InterPro" id="IPR019130">
    <property type="entry name" value="Macoilin"/>
</dbReference>
<organism evidence="16 17">
    <name type="scientific">Cloeon dipterum</name>
    <dbReference type="NCBI Taxonomy" id="197152"/>
    <lineage>
        <taxon>Eukaryota</taxon>
        <taxon>Metazoa</taxon>
        <taxon>Ecdysozoa</taxon>
        <taxon>Arthropoda</taxon>
        <taxon>Hexapoda</taxon>
        <taxon>Insecta</taxon>
        <taxon>Pterygota</taxon>
        <taxon>Palaeoptera</taxon>
        <taxon>Ephemeroptera</taxon>
        <taxon>Pisciforma</taxon>
        <taxon>Baetidae</taxon>
        <taxon>Cloeon</taxon>
    </lineage>
</organism>
<keyword evidence="5" id="KW-0597">Phosphoprotein</keyword>
<evidence type="ECO:0000256" key="1">
    <source>
        <dbReference type="ARBA" id="ARBA00003440"/>
    </source>
</evidence>
<dbReference type="Proteomes" id="UP000494165">
    <property type="component" value="Unassembled WGS sequence"/>
</dbReference>
<feature type="transmembrane region" description="Helical" evidence="15">
    <location>
        <begin position="28"/>
        <end position="48"/>
    </location>
</feature>
<dbReference type="AlphaFoldDB" id="A0A8S1D8G0"/>
<evidence type="ECO:0000256" key="8">
    <source>
        <dbReference type="ARBA" id="ARBA00022989"/>
    </source>
</evidence>
<feature type="compositionally biased region" description="Polar residues" evidence="14">
    <location>
        <begin position="242"/>
        <end position="252"/>
    </location>
</feature>
<evidence type="ECO:0000256" key="2">
    <source>
        <dbReference type="ARBA" id="ARBA00004232"/>
    </source>
</evidence>
<dbReference type="Pfam" id="PF09726">
    <property type="entry name" value="Macoilin"/>
    <property type="match status" value="1"/>
</dbReference>
<protein>
    <recommendedName>
        <fullName evidence="4">Macoilin</fullName>
    </recommendedName>
    <alternativeName>
        <fullName evidence="12">Transmembrane protein 57</fullName>
    </alternativeName>
</protein>
<evidence type="ECO:0000256" key="7">
    <source>
        <dbReference type="ARBA" id="ARBA00022824"/>
    </source>
</evidence>
<keyword evidence="7" id="KW-0256">Endoplasmic reticulum</keyword>
<dbReference type="OrthoDB" id="10071111at2759"/>